<organism evidence="1 2">
    <name type="scientific">Eoetvoesiella caeni</name>
    <dbReference type="NCBI Taxonomy" id="645616"/>
    <lineage>
        <taxon>Bacteria</taxon>
        <taxon>Pseudomonadati</taxon>
        <taxon>Pseudomonadota</taxon>
        <taxon>Betaproteobacteria</taxon>
        <taxon>Burkholderiales</taxon>
        <taxon>Alcaligenaceae</taxon>
        <taxon>Eoetvoesiella</taxon>
    </lineage>
</organism>
<reference evidence="1 2" key="1">
    <citation type="submission" date="2018-06" db="EMBL/GenBank/DDBJ databases">
        <title>Genomic Encyclopedia of Type Strains, Phase IV (KMG-IV): sequencing the most valuable type-strain genomes for metagenomic binning, comparative biology and taxonomic classification.</title>
        <authorList>
            <person name="Goeker M."/>
        </authorList>
    </citation>
    <scope>NUCLEOTIDE SEQUENCE [LARGE SCALE GENOMIC DNA]</scope>
    <source>
        <strain evidence="1 2">DSM 25520</strain>
    </source>
</reference>
<name>A0A366HLX2_9BURK</name>
<dbReference type="OrthoDB" id="9155498at2"/>
<gene>
    <name evidence="1" type="ORF">DFR37_101711</name>
</gene>
<dbReference type="Gene3D" id="3.90.1720.10">
    <property type="entry name" value="endopeptidase domain like (from Nostoc punctiforme)"/>
    <property type="match status" value="1"/>
</dbReference>
<dbReference type="RefSeq" id="WP_113931816.1">
    <property type="nucleotide sequence ID" value="NZ_JACCEU010000001.1"/>
</dbReference>
<dbReference type="EMBL" id="QNRQ01000001">
    <property type="protein sequence ID" value="RBP43577.1"/>
    <property type="molecule type" value="Genomic_DNA"/>
</dbReference>
<dbReference type="SUPFAM" id="SSF54001">
    <property type="entry name" value="Cysteine proteinases"/>
    <property type="match status" value="1"/>
</dbReference>
<evidence type="ECO:0000313" key="1">
    <source>
        <dbReference type="EMBL" id="RBP43577.1"/>
    </source>
</evidence>
<sequence length="222" mass="24174">MKMMHANEIRAGDVLLCYKDAKIDPVGKGITRVTDSEYTHAAICIGPCVAAEATVSGGVGKVQIEDLIKRYDHVAVFRQPDAWRPPERVQAMNAFVDSIVASGAKYNLRDVVTFKKRSDVHQLSLTEQLHAFFNGTYTPAPIEKGRYFCSELVANCFVVTGFIDPSAAVIYKSNVTSPGALGRDPTFGTFCGYVSSVPNYSVPATDEFFNHSTFDEIFGGGA</sequence>
<comment type="caution">
    <text evidence="1">The sequence shown here is derived from an EMBL/GenBank/DDBJ whole genome shotgun (WGS) entry which is preliminary data.</text>
</comment>
<evidence type="ECO:0008006" key="3">
    <source>
        <dbReference type="Google" id="ProtNLM"/>
    </source>
</evidence>
<dbReference type="Proteomes" id="UP000253628">
    <property type="component" value="Unassembled WGS sequence"/>
</dbReference>
<dbReference type="InterPro" id="IPR038765">
    <property type="entry name" value="Papain-like_cys_pep_sf"/>
</dbReference>
<accession>A0A366HLX2</accession>
<evidence type="ECO:0000313" key="2">
    <source>
        <dbReference type="Proteomes" id="UP000253628"/>
    </source>
</evidence>
<dbReference type="AlphaFoldDB" id="A0A366HLX2"/>
<keyword evidence="2" id="KW-1185">Reference proteome</keyword>
<proteinExistence type="predicted"/>
<protein>
    <recommendedName>
        <fullName evidence="3">Permuted papain-like amidase YaeF/Yiix C92 family enzyme</fullName>
    </recommendedName>
</protein>